<evidence type="ECO:0008006" key="4">
    <source>
        <dbReference type="Google" id="ProtNLM"/>
    </source>
</evidence>
<dbReference type="EMBL" id="CAJNOC010000576">
    <property type="protein sequence ID" value="CAF0778634.1"/>
    <property type="molecule type" value="Genomic_DNA"/>
</dbReference>
<keyword evidence="3" id="KW-1185">Reference proteome</keyword>
<organism evidence="2 3">
    <name type="scientific">Brachionus calyciflorus</name>
    <dbReference type="NCBI Taxonomy" id="104777"/>
    <lineage>
        <taxon>Eukaryota</taxon>
        <taxon>Metazoa</taxon>
        <taxon>Spiralia</taxon>
        <taxon>Gnathifera</taxon>
        <taxon>Rotifera</taxon>
        <taxon>Eurotatoria</taxon>
        <taxon>Monogononta</taxon>
        <taxon>Pseudotrocha</taxon>
        <taxon>Ploima</taxon>
        <taxon>Brachionidae</taxon>
        <taxon>Brachionus</taxon>
    </lineage>
</organism>
<feature type="region of interest" description="Disordered" evidence="1">
    <location>
        <begin position="174"/>
        <end position="199"/>
    </location>
</feature>
<dbReference type="AlphaFoldDB" id="A0A813R8P0"/>
<evidence type="ECO:0000313" key="2">
    <source>
        <dbReference type="EMBL" id="CAF0778634.1"/>
    </source>
</evidence>
<reference evidence="2" key="1">
    <citation type="submission" date="2021-02" db="EMBL/GenBank/DDBJ databases">
        <authorList>
            <person name="Nowell W R."/>
        </authorList>
    </citation>
    <scope>NUCLEOTIDE SEQUENCE</scope>
    <source>
        <strain evidence="2">Ploen Becks lab</strain>
    </source>
</reference>
<evidence type="ECO:0000256" key="1">
    <source>
        <dbReference type="SAM" id="MobiDB-lite"/>
    </source>
</evidence>
<accession>A0A813R8P0</accession>
<dbReference type="OrthoDB" id="6159439at2759"/>
<protein>
    <recommendedName>
        <fullName evidence="4">FLYWCH-type domain-containing protein</fullName>
    </recommendedName>
</protein>
<dbReference type="Proteomes" id="UP000663879">
    <property type="component" value="Unassembled WGS sequence"/>
</dbReference>
<evidence type="ECO:0000313" key="3">
    <source>
        <dbReference type="Proteomes" id="UP000663879"/>
    </source>
</evidence>
<comment type="caution">
    <text evidence="2">The sequence shown here is derived from an EMBL/GenBank/DDBJ whole genome shotgun (WGS) entry which is preliminary data.</text>
</comment>
<gene>
    <name evidence="2" type="ORF">OXX778_LOCUS5336</name>
</gene>
<sequence length="199" mass="23608">MYYKNQIRPNGNIYWICIHYNTENSCPTSVTKTGVNTEIVSFSRKDHSLHPLVDEIDVKVRDMVNNVKKRTRSEKYPIKQNYRSEINKLITETKDLESIYEKVPKYDSVKNDFYKVRREEMPRLPKKISEISLNLDRFCMTIKTIVYSSLSSWPLHNEIDDFLDVIGSLYQFKDEKSPENSRQTENEVKMDTRKPAKRV</sequence>
<name>A0A813R8P0_9BILA</name>
<proteinExistence type="predicted"/>